<accession>A0A3S1HDA3</accession>
<dbReference type="EMBL" id="RQTK01000614">
    <property type="protein sequence ID" value="RUS77057.1"/>
    <property type="molecule type" value="Genomic_DNA"/>
</dbReference>
<keyword evidence="2" id="KW-0732">Signal</keyword>
<dbReference type="AlphaFoldDB" id="A0A3S1HDA3"/>
<organism evidence="3 4">
    <name type="scientific">Elysia chlorotica</name>
    <name type="common">Eastern emerald elysia</name>
    <name type="synonym">Sea slug</name>
    <dbReference type="NCBI Taxonomy" id="188477"/>
    <lineage>
        <taxon>Eukaryota</taxon>
        <taxon>Metazoa</taxon>
        <taxon>Spiralia</taxon>
        <taxon>Lophotrochozoa</taxon>
        <taxon>Mollusca</taxon>
        <taxon>Gastropoda</taxon>
        <taxon>Heterobranchia</taxon>
        <taxon>Euthyneura</taxon>
        <taxon>Panpulmonata</taxon>
        <taxon>Sacoglossa</taxon>
        <taxon>Placobranchoidea</taxon>
        <taxon>Plakobranchidae</taxon>
        <taxon>Elysia</taxon>
    </lineage>
</organism>
<feature type="compositionally biased region" description="Polar residues" evidence="1">
    <location>
        <begin position="228"/>
        <end position="246"/>
    </location>
</feature>
<feature type="region of interest" description="Disordered" evidence="1">
    <location>
        <begin position="149"/>
        <end position="284"/>
    </location>
</feature>
<name>A0A3S1HDA3_ELYCH</name>
<reference evidence="3 4" key="1">
    <citation type="submission" date="2019-01" db="EMBL/GenBank/DDBJ databases">
        <title>A draft genome assembly of the solar-powered sea slug Elysia chlorotica.</title>
        <authorList>
            <person name="Cai H."/>
            <person name="Li Q."/>
            <person name="Fang X."/>
            <person name="Li J."/>
            <person name="Curtis N.E."/>
            <person name="Altenburger A."/>
            <person name="Shibata T."/>
            <person name="Feng M."/>
            <person name="Maeda T."/>
            <person name="Schwartz J.A."/>
            <person name="Shigenobu S."/>
            <person name="Lundholm N."/>
            <person name="Nishiyama T."/>
            <person name="Yang H."/>
            <person name="Hasebe M."/>
            <person name="Li S."/>
            <person name="Pierce S.K."/>
            <person name="Wang J."/>
        </authorList>
    </citation>
    <scope>NUCLEOTIDE SEQUENCE [LARGE SCALE GENOMIC DNA]</scope>
    <source>
        <strain evidence="3">EC2010</strain>
        <tissue evidence="3">Whole organism of an adult</tissue>
    </source>
</reference>
<proteinExistence type="predicted"/>
<dbReference type="OrthoDB" id="64893at2759"/>
<feature type="compositionally biased region" description="Gly residues" evidence="1">
    <location>
        <begin position="184"/>
        <end position="197"/>
    </location>
</feature>
<feature type="compositionally biased region" description="Polar residues" evidence="1">
    <location>
        <begin position="149"/>
        <end position="178"/>
    </location>
</feature>
<feature type="chain" id="PRO_5018550039" evidence="2">
    <location>
        <begin position="24"/>
        <end position="373"/>
    </location>
</feature>
<protein>
    <submittedName>
        <fullName evidence="3">Uncharacterized protein</fullName>
    </submittedName>
</protein>
<dbReference type="Proteomes" id="UP000271974">
    <property type="component" value="Unassembled WGS sequence"/>
</dbReference>
<evidence type="ECO:0000313" key="4">
    <source>
        <dbReference type="Proteomes" id="UP000271974"/>
    </source>
</evidence>
<evidence type="ECO:0000256" key="1">
    <source>
        <dbReference type="SAM" id="MobiDB-lite"/>
    </source>
</evidence>
<keyword evidence="4" id="KW-1185">Reference proteome</keyword>
<feature type="compositionally biased region" description="Gly residues" evidence="1">
    <location>
        <begin position="275"/>
        <end position="284"/>
    </location>
</feature>
<comment type="caution">
    <text evidence="3">The sequence shown here is derived from an EMBL/GenBank/DDBJ whole genome shotgun (WGS) entry which is preliminary data.</text>
</comment>
<evidence type="ECO:0000313" key="3">
    <source>
        <dbReference type="EMBL" id="RUS77057.1"/>
    </source>
</evidence>
<sequence length="373" mass="38133">MNHFIVCTAVIGLLLLWTHHSHAHGILWDPPGRSTMWRWGFNVPPNYSDNQLFCGGLSRQINNGYRCGVCGDPWDGIRENEAGGTFATGQISKEFREGQAMTVTVNLTANHLGNSWGIEPGTSQGCLGCGPQEEFYGCSDIRIVASDQTVTSSPPDEQGAVITTSPQTSTSSGDSETQPPAGVGLSGQGSVNVGGIGLSEQVPVNTGSSGDSEQVPVNTGSSGGSGQVPGNTGSSSGSGQVPINTGSSGGSGQASLNTGTSGGSGQVPVNTRTSGGIGIPGLGGSSSGVSVNGDRIVCQGVRAGLGNWCQLNCQRGYCPATHCSCVVQQYRHETLQPAGCRGAGVYANLPGYNTWCRNNCALNNCPASLCVCT</sequence>
<dbReference type="STRING" id="188477.A0A3S1HDA3"/>
<feature type="signal peptide" evidence="2">
    <location>
        <begin position="1"/>
        <end position="23"/>
    </location>
</feature>
<gene>
    <name evidence="3" type="ORF">EGW08_015194</name>
</gene>
<evidence type="ECO:0000256" key="2">
    <source>
        <dbReference type="SAM" id="SignalP"/>
    </source>
</evidence>
<feature type="compositionally biased region" description="Polar residues" evidence="1">
    <location>
        <begin position="202"/>
        <end position="220"/>
    </location>
</feature>